<proteinExistence type="predicted"/>
<dbReference type="RefSeq" id="WP_226724562.1">
    <property type="nucleotide sequence ID" value="NZ_JAJAUY010000004.1"/>
</dbReference>
<feature type="domain" description="HIT" evidence="2">
    <location>
        <begin position="10"/>
        <end position="119"/>
    </location>
</feature>
<dbReference type="InterPro" id="IPR001310">
    <property type="entry name" value="Histidine_triad_HIT"/>
</dbReference>
<evidence type="ECO:0000313" key="4">
    <source>
        <dbReference type="Proteomes" id="UP001199054"/>
    </source>
</evidence>
<comment type="caution">
    <text evidence="3">The sequence shown here is derived from an EMBL/GenBank/DDBJ whole genome shotgun (WGS) entry which is preliminary data.</text>
</comment>
<evidence type="ECO:0000259" key="2">
    <source>
        <dbReference type="PROSITE" id="PS51084"/>
    </source>
</evidence>
<name>A0ABS8B0N6_9ACTN</name>
<dbReference type="PANTHER" id="PTHR23089">
    <property type="entry name" value="HISTIDINE TRIAD HIT PROTEIN"/>
    <property type="match status" value="1"/>
</dbReference>
<sequence>MAGEPQADCLFCKIVTGEVPATVVHETDTTYAFRDINPQAPTHVLVIPKAHYPDAASLAAAEPKIAADVLHAAGQVAAQEGIDGTGFRIVFNTGTGAGQTVFHAHAHVLGGRGLQWPPG</sequence>
<dbReference type="EMBL" id="JAJAUY010000004">
    <property type="protein sequence ID" value="MCB5178166.1"/>
    <property type="molecule type" value="Genomic_DNA"/>
</dbReference>
<dbReference type="Proteomes" id="UP001199054">
    <property type="component" value="Unassembled WGS sequence"/>
</dbReference>
<dbReference type="Pfam" id="PF01230">
    <property type="entry name" value="HIT"/>
    <property type="match status" value="1"/>
</dbReference>
<evidence type="ECO:0000313" key="3">
    <source>
        <dbReference type="EMBL" id="MCB5178166.1"/>
    </source>
</evidence>
<reference evidence="3 4" key="1">
    <citation type="submission" date="2021-10" db="EMBL/GenBank/DDBJ databases">
        <title>Streptomyces sp. strain SMC 277, a novel streptomycete isolated from soil.</title>
        <authorList>
            <person name="Chanama M."/>
        </authorList>
    </citation>
    <scope>NUCLEOTIDE SEQUENCE [LARGE SCALE GENOMIC DNA]</scope>
    <source>
        <strain evidence="3 4">SMC 277</strain>
    </source>
</reference>
<dbReference type="InterPro" id="IPR036265">
    <property type="entry name" value="HIT-like_sf"/>
</dbReference>
<keyword evidence="4" id="KW-1185">Reference proteome</keyword>
<dbReference type="PRINTS" id="PR00332">
    <property type="entry name" value="HISTRIAD"/>
</dbReference>
<gene>
    <name evidence="3" type="ORF">LG632_02010</name>
</gene>
<feature type="short sequence motif" description="Histidine triad motif" evidence="1">
    <location>
        <begin position="103"/>
        <end position="107"/>
    </location>
</feature>
<dbReference type="PROSITE" id="PS51084">
    <property type="entry name" value="HIT_2"/>
    <property type="match status" value="1"/>
</dbReference>
<protein>
    <submittedName>
        <fullName evidence="3">Histidine triad nucleotide-binding protein</fullName>
    </submittedName>
</protein>
<organism evidence="3 4">
    <name type="scientific">Streptomyces antimicrobicus</name>
    <dbReference type="NCBI Taxonomy" id="2883108"/>
    <lineage>
        <taxon>Bacteria</taxon>
        <taxon>Bacillati</taxon>
        <taxon>Actinomycetota</taxon>
        <taxon>Actinomycetes</taxon>
        <taxon>Kitasatosporales</taxon>
        <taxon>Streptomycetaceae</taxon>
        <taxon>Streptomyces</taxon>
    </lineage>
</organism>
<dbReference type="SUPFAM" id="SSF54197">
    <property type="entry name" value="HIT-like"/>
    <property type="match status" value="1"/>
</dbReference>
<dbReference type="CDD" id="cd01276">
    <property type="entry name" value="PKCI_related"/>
    <property type="match status" value="1"/>
</dbReference>
<dbReference type="InterPro" id="IPR011146">
    <property type="entry name" value="HIT-like"/>
</dbReference>
<dbReference type="Gene3D" id="3.30.428.10">
    <property type="entry name" value="HIT-like"/>
    <property type="match status" value="1"/>
</dbReference>
<accession>A0ABS8B0N6</accession>
<evidence type="ECO:0000256" key="1">
    <source>
        <dbReference type="PROSITE-ProRule" id="PRU00464"/>
    </source>
</evidence>